<dbReference type="Pfam" id="PF01071">
    <property type="entry name" value="GARS_A"/>
    <property type="match status" value="1"/>
</dbReference>
<dbReference type="AlphaFoldDB" id="A0A7C5PFX3"/>
<dbReference type="SMART" id="SM01209">
    <property type="entry name" value="GARS_A"/>
    <property type="match status" value="1"/>
</dbReference>
<dbReference type="SUPFAM" id="SSF52440">
    <property type="entry name" value="PreATP-grasp domain"/>
    <property type="match status" value="1"/>
</dbReference>
<comment type="caution">
    <text evidence="15">The sequence shown here is derived from an EMBL/GenBank/DDBJ whole genome shotgun (WGS) entry which is preliminary data.</text>
</comment>
<dbReference type="InterPro" id="IPR013815">
    <property type="entry name" value="ATP_grasp_subdomain_1"/>
</dbReference>
<protein>
    <recommendedName>
        <fullName evidence="4 12">Phosphoribosylamine--glycine ligase</fullName>
        <ecNumber evidence="4 12">6.3.4.13</ecNumber>
    </recommendedName>
    <alternativeName>
        <fullName evidence="12">GARS</fullName>
    </alternativeName>
    <alternativeName>
        <fullName evidence="10 12">Glycinamide ribonucleotide synthetase</fullName>
    </alternativeName>
    <alternativeName>
        <fullName evidence="11 12">Phosphoribosylglycinamide synthetase</fullName>
    </alternativeName>
</protein>
<dbReference type="InterPro" id="IPR020560">
    <property type="entry name" value="PRibGlycinamide_synth_C-dom"/>
</dbReference>
<dbReference type="GO" id="GO:0009113">
    <property type="term" value="P:purine nucleobase biosynthetic process"/>
    <property type="evidence" value="ECO:0007669"/>
    <property type="project" value="InterPro"/>
</dbReference>
<sequence length="410" mass="45605">MGSILIIGSGAREHAIAWRLSKEGKDVFLSPGNGGTSLTWINKVLSKEDIESFCRVVGVDLIVVGPEKPLTEGICDFLRSKGFLVFGPSAEAARLEGSKVFAKSFMKRNNLPTANFVIYEEEESLKRHFNDCKYPVVIKADGLAAGKGVIVAHEKEEAINAVSFLKNNFPEASKYLIVEDCLVGKELSVFVLINDKGYAFLDNARDYKRLNDFDEGPNTGGMGSYSPVDDLIEFQFNKIQNDIIEPTIKALRKENISYQGVLYFGLMLTKEGPSILEFNCRFGDPEAQVLVPRILNFSELLYAVAKNEEIPKPIISNKKALSVVLAAKGYPTKPEIGKKIYIDKKVFEDENTIIFYAGVSRDGNDLFTSSGRVLNVVGMGNTFEEARIKAYDSIKYINFEGMHFRRDIGL</sequence>
<comment type="cofactor">
    <cofactor evidence="2">
        <name>Mg(2+)</name>
        <dbReference type="ChEBI" id="CHEBI:18420"/>
    </cofactor>
</comment>
<dbReference type="InterPro" id="IPR011054">
    <property type="entry name" value="Rudment_hybrid_motif"/>
</dbReference>
<evidence type="ECO:0000256" key="13">
    <source>
        <dbReference type="PROSITE-ProRule" id="PRU00409"/>
    </source>
</evidence>
<evidence type="ECO:0000256" key="6">
    <source>
        <dbReference type="ARBA" id="ARBA00022741"/>
    </source>
</evidence>
<evidence type="ECO:0000259" key="14">
    <source>
        <dbReference type="PROSITE" id="PS50975"/>
    </source>
</evidence>
<evidence type="ECO:0000256" key="7">
    <source>
        <dbReference type="ARBA" id="ARBA00022755"/>
    </source>
</evidence>
<comment type="cofactor">
    <cofactor evidence="1">
        <name>Mn(2+)</name>
        <dbReference type="ChEBI" id="CHEBI:29035"/>
    </cofactor>
</comment>
<dbReference type="SUPFAM" id="SSF56059">
    <property type="entry name" value="Glutathione synthetase ATP-binding domain-like"/>
    <property type="match status" value="1"/>
</dbReference>
<dbReference type="EMBL" id="DRUY01000035">
    <property type="protein sequence ID" value="HHI65091.1"/>
    <property type="molecule type" value="Genomic_DNA"/>
</dbReference>
<dbReference type="GO" id="GO:0005524">
    <property type="term" value="F:ATP binding"/>
    <property type="evidence" value="ECO:0007669"/>
    <property type="project" value="UniProtKB-UniRule"/>
</dbReference>
<evidence type="ECO:0000313" key="15">
    <source>
        <dbReference type="EMBL" id="HHI65091.1"/>
    </source>
</evidence>
<dbReference type="Gene3D" id="3.30.470.20">
    <property type="entry name" value="ATP-grasp fold, B domain"/>
    <property type="match status" value="1"/>
</dbReference>
<dbReference type="GO" id="GO:0004637">
    <property type="term" value="F:phosphoribosylamine-glycine ligase activity"/>
    <property type="evidence" value="ECO:0007669"/>
    <property type="project" value="UniProtKB-UniRule"/>
</dbReference>
<dbReference type="InterPro" id="IPR020561">
    <property type="entry name" value="PRibGlycinamid_synth_ATP-grasp"/>
</dbReference>
<dbReference type="InterPro" id="IPR000115">
    <property type="entry name" value="PRibGlycinamide_synth"/>
</dbReference>
<comment type="similarity">
    <text evidence="9 12">Belongs to the GARS family.</text>
</comment>
<dbReference type="Gene3D" id="3.40.50.20">
    <property type="match status" value="1"/>
</dbReference>
<dbReference type="Gene3D" id="3.90.600.10">
    <property type="entry name" value="Phosphoribosylglycinamide synthetase, C-terminal domain"/>
    <property type="match status" value="1"/>
</dbReference>
<dbReference type="UniPathway" id="UPA00074">
    <property type="reaction ID" value="UER00125"/>
</dbReference>
<dbReference type="EC" id="6.3.4.13" evidence="4 12"/>
<dbReference type="Pfam" id="PF02844">
    <property type="entry name" value="GARS_N"/>
    <property type="match status" value="1"/>
</dbReference>
<comment type="catalytic activity">
    <reaction evidence="12">
        <text>5-phospho-beta-D-ribosylamine + glycine + ATP = N(1)-(5-phospho-beta-D-ribosyl)glycinamide + ADP + phosphate + H(+)</text>
        <dbReference type="Rhea" id="RHEA:17453"/>
        <dbReference type="ChEBI" id="CHEBI:15378"/>
        <dbReference type="ChEBI" id="CHEBI:30616"/>
        <dbReference type="ChEBI" id="CHEBI:43474"/>
        <dbReference type="ChEBI" id="CHEBI:57305"/>
        <dbReference type="ChEBI" id="CHEBI:58681"/>
        <dbReference type="ChEBI" id="CHEBI:143788"/>
        <dbReference type="ChEBI" id="CHEBI:456216"/>
        <dbReference type="EC" id="6.3.4.13"/>
    </reaction>
</comment>
<keyword evidence="6 13" id="KW-0547">Nucleotide-binding</keyword>
<dbReference type="PANTHER" id="PTHR43472:SF1">
    <property type="entry name" value="PHOSPHORIBOSYLAMINE--GLYCINE LIGASE, CHLOROPLASTIC"/>
    <property type="match status" value="1"/>
</dbReference>
<dbReference type="SUPFAM" id="SSF51246">
    <property type="entry name" value="Rudiment single hybrid motif"/>
    <property type="match status" value="1"/>
</dbReference>
<dbReference type="PANTHER" id="PTHR43472">
    <property type="entry name" value="PHOSPHORIBOSYLAMINE--GLYCINE LIGASE"/>
    <property type="match status" value="1"/>
</dbReference>
<evidence type="ECO:0000256" key="9">
    <source>
        <dbReference type="ARBA" id="ARBA00038345"/>
    </source>
</evidence>
<evidence type="ECO:0000256" key="5">
    <source>
        <dbReference type="ARBA" id="ARBA00022598"/>
    </source>
</evidence>
<evidence type="ECO:0000256" key="4">
    <source>
        <dbReference type="ARBA" id="ARBA00013255"/>
    </source>
</evidence>
<keyword evidence="8 13" id="KW-0067">ATP-binding</keyword>
<dbReference type="InterPro" id="IPR020562">
    <property type="entry name" value="PRibGlycinamide_synth_N"/>
</dbReference>
<keyword evidence="5 12" id="KW-0436">Ligase</keyword>
<keyword evidence="7 12" id="KW-0658">Purine biosynthesis</keyword>
<dbReference type="Gene3D" id="3.30.1490.20">
    <property type="entry name" value="ATP-grasp fold, A domain"/>
    <property type="match status" value="1"/>
</dbReference>
<evidence type="ECO:0000256" key="1">
    <source>
        <dbReference type="ARBA" id="ARBA00001936"/>
    </source>
</evidence>
<dbReference type="InterPro" id="IPR037123">
    <property type="entry name" value="PRibGlycinamide_synth_C_sf"/>
</dbReference>
<reference evidence="15" key="1">
    <citation type="journal article" date="2020" name="mSystems">
        <title>Genome- and Community-Level Interaction Insights into Carbon Utilization and Element Cycling Functions of Hydrothermarchaeota in Hydrothermal Sediment.</title>
        <authorList>
            <person name="Zhou Z."/>
            <person name="Liu Y."/>
            <person name="Xu W."/>
            <person name="Pan J."/>
            <person name="Luo Z.H."/>
            <person name="Li M."/>
        </authorList>
    </citation>
    <scope>NUCLEOTIDE SEQUENCE [LARGE SCALE GENOMIC DNA]</scope>
    <source>
        <strain evidence="15">SpSt-1019</strain>
    </source>
</reference>
<evidence type="ECO:0000256" key="3">
    <source>
        <dbReference type="ARBA" id="ARBA00005174"/>
    </source>
</evidence>
<dbReference type="InterPro" id="IPR020559">
    <property type="entry name" value="PRibGlycinamide_synth_CS"/>
</dbReference>
<proteinExistence type="inferred from homology"/>
<name>A0A7C5PFX3_9BACT</name>
<evidence type="ECO:0000256" key="12">
    <source>
        <dbReference type="HAMAP-Rule" id="MF_00138"/>
    </source>
</evidence>
<feature type="domain" description="ATP-grasp" evidence="14">
    <location>
        <begin position="103"/>
        <end position="306"/>
    </location>
</feature>
<gene>
    <name evidence="12 15" type="primary">purD</name>
    <name evidence="15" type="ORF">ENL70_00905</name>
</gene>
<dbReference type="PROSITE" id="PS50975">
    <property type="entry name" value="ATP_GRASP"/>
    <property type="match status" value="1"/>
</dbReference>
<comment type="pathway">
    <text evidence="3 12">Purine metabolism; IMP biosynthesis via de novo pathway; N(1)-(5-phospho-D-ribosyl)glycinamide from 5-phospho-alpha-D-ribose 1-diphosphate: step 2/2.</text>
</comment>
<evidence type="ECO:0000256" key="2">
    <source>
        <dbReference type="ARBA" id="ARBA00001946"/>
    </source>
</evidence>
<evidence type="ECO:0000256" key="8">
    <source>
        <dbReference type="ARBA" id="ARBA00022840"/>
    </source>
</evidence>
<dbReference type="SMART" id="SM01210">
    <property type="entry name" value="GARS_C"/>
    <property type="match status" value="1"/>
</dbReference>
<dbReference type="GO" id="GO:0006189">
    <property type="term" value="P:'de novo' IMP biosynthetic process"/>
    <property type="evidence" value="ECO:0007669"/>
    <property type="project" value="UniProtKB-UniRule"/>
</dbReference>
<dbReference type="Pfam" id="PF02843">
    <property type="entry name" value="GARS_C"/>
    <property type="match status" value="1"/>
</dbReference>
<dbReference type="NCBIfam" id="TIGR00877">
    <property type="entry name" value="purD"/>
    <property type="match status" value="1"/>
</dbReference>
<dbReference type="HAMAP" id="MF_00138">
    <property type="entry name" value="GARS"/>
    <property type="match status" value="1"/>
</dbReference>
<organism evidence="15">
    <name type="scientific">Thermodesulfobium narugense</name>
    <dbReference type="NCBI Taxonomy" id="184064"/>
    <lineage>
        <taxon>Bacteria</taxon>
        <taxon>Pseudomonadati</taxon>
        <taxon>Thermodesulfobiota</taxon>
        <taxon>Thermodesulfobiia</taxon>
        <taxon>Thermodesulfobiales</taxon>
        <taxon>Thermodesulfobiaceae</taxon>
        <taxon>Thermodesulfobium</taxon>
    </lineage>
</organism>
<dbReference type="InterPro" id="IPR016185">
    <property type="entry name" value="PreATP-grasp_dom_sf"/>
</dbReference>
<dbReference type="PROSITE" id="PS00184">
    <property type="entry name" value="GARS"/>
    <property type="match status" value="1"/>
</dbReference>
<evidence type="ECO:0000256" key="10">
    <source>
        <dbReference type="ARBA" id="ARBA00042242"/>
    </source>
</evidence>
<evidence type="ECO:0000256" key="11">
    <source>
        <dbReference type="ARBA" id="ARBA00042864"/>
    </source>
</evidence>
<dbReference type="InterPro" id="IPR011761">
    <property type="entry name" value="ATP-grasp"/>
</dbReference>
<dbReference type="GO" id="GO:0046872">
    <property type="term" value="F:metal ion binding"/>
    <property type="evidence" value="ECO:0007669"/>
    <property type="project" value="InterPro"/>
</dbReference>
<accession>A0A7C5PFX3</accession>